<dbReference type="Gramene" id="PVH63062">
    <property type="protein sequence ID" value="PVH63062"/>
    <property type="gene ID" value="PAHAL_3G464800"/>
</dbReference>
<organism evidence="4">
    <name type="scientific">Panicum hallii</name>
    <dbReference type="NCBI Taxonomy" id="206008"/>
    <lineage>
        <taxon>Eukaryota</taxon>
        <taxon>Viridiplantae</taxon>
        <taxon>Streptophyta</taxon>
        <taxon>Embryophyta</taxon>
        <taxon>Tracheophyta</taxon>
        <taxon>Spermatophyta</taxon>
        <taxon>Magnoliopsida</taxon>
        <taxon>Liliopsida</taxon>
        <taxon>Poales</taxon>
        <taxon>Poaceae</taxon>
        <taxon>PACMAD clade</taxon>
        <taxon>Panicoideae</taxon>
        <taxon>Panicodae</taxon>
        <taxon>Paniceae</taxon>
        <taxon>Panicinae</taxon>
        <taxon>Panicum</taxon>
        <taxon>Panicum sect. Panicum</taxon>
    </lineage>
</organism>
<keyword evidence="3" id="KW-0442">Lipid degradation</keyword>
<dbReference type="Gene3D" id="3.40.50.1110">
    <property type="entry name" value="SGNH hydrolase"/>
    <property type="match status" value="1"/>
</dbReference>
<accession>A0A2T8KLN2</accession>
<dbReference type="GO" id="GO:0016298">
    <property type="term" value="F:lipase activity"/>
    <property type="evidence" value="ECO:0007669"/>
    <property type="project" value="InterPro"/>
</dbReference>
<keyword evidence="3" id="KW-0443">Lipid metabolism</keyword>
<dbReference type="CDD" id="cd01837">
    <property type="entry name" value="SGNH_plant_lipase_like"/>
    <property type="match status" value="1"/>
</dbReference>
<evidence type="ECO:0000256" key="3">
    <source>
        <dbReference type="ARBA" id="ARBA00022963"/>
    </source>
</evidence>
<dbReference type="InterPro" id="IPR001087">
    <property type="entry name" value="GDSL"/>
</dbReference>
<dbReference type="GO" id="GO:0016042">
    <property type="term" value="P:lipid catabolic process"/>
    <property type="evidence" value="ECO:0007669"/>
    <property type="project" value="UniProtKB-KW"/>
</dbReference>
<reference evidence="4" key="1">
    <citation type="submission" date="2018-04" db="EMBL/GenBank/DDBJ databases">
        <title>WGS assembly of Panicum hallii.</title>
        <authorList>
            <person name="Lovell J."/>
            <person name="Jenkins J."/>
            <person name="Lowry D."/>
            <person name="Mamidi S."/>
            <person name="Sreedasyam A."/>
            <person name="Weng X."/>
            <person name="Barry K."/>
            <person name="Bonette J."/>
            <person name="Campitelli B."/>
            <person name="Daum C."/>
            <person name="Gordon S."/>
            <person name="Gould B."/>
            <person name="Lipzen A."/>
            <person name="Macqueen A."/>
            <person name="Palacio-Mejia J."/>
            <person name="Plott C."/>
            <person name="Shakirov E."/>
            <person name="Shu S."/>
            <person name="Yoshinaga Y."/>
            <person name="Zane M."/>
            <person name="Rokhsar D."/>
            <person name="Grimwood J."/>
            <person name="Schmutz J."/>
            <person name="Juenger T."/>
        </authorList>
    </citation>
    <scope>NUCLEOTIDE SEQUENCE [LARGE SCALE GENOMIC DNA]</scope>
    <source>
        <strain evidence="4">FIL2</strain>
    </source>
</reference>
<dbReference type="EMBL" id="CM008048">
    <property type="protein sequence ID" value="PVH63062.1"/>
    <property type="molecule type" value="Genomic_DNA"/>
</dbReference>
<dbReference type="Proteomes" id="UP000243499">
    <property type="component" value="Chromosome 3"/>
</dbReference>
<dbReference type="PROSITE" id="PS01098">
    <property type="entry name" value="LIPASE_GDSL_SER"/>
    <property type="match status" value="1"/>
</dbReference>
<dbReference type="InterPro" id="IPR008265">
    <property type="entry name" value="Lipase_GDSL_AS"/>
</dbReference>
<sequence>MFHIRNGGGPSAVCQRARHRMWSTATHDTTHRHTGLAHLLPAGVWLCLNNSSALLMTAPAVGVAAALLVLAAAAAVHCSAATGEDAPGTGSSAAGRGRPVVPAMYVFGDSLVDAGNNNFLPPPAPRALPPNCIDLPRTVLRRTGRFTNGYNLADIIAQHLGFKMSPPAYLSLTPLSSLDLLRGRGGANYASGGSGILDITGNGTITLRKQVELFAENKATIIRTGLVDRERLDDLLARSLFLISSGGNDFDAFDNGVPMSQAPEFIAGMVADYLKYINELYELGARRLALLDLVPAGCLPSQRAITANGECDANGNSLSQMFNALLRTEIAKAVVASMPFLKYSIASLYNTYSDMIANPALAGLREVKRGCCGGGKFNGEVECTMASSLCGNRDEYLFWDMVHGTQEAYRWAVLSFFHGSTRDAEPINLAQLMQEPLSMATAPCSSI</sequence>
<evidence type="ECO:0000256" key="1">
    <source>
        <dbReference type="ARBA" id="ARBA00008668"/>
    </source>
</evidence>
<keyword evidence="2" id="KW-0378">Hydrolase</keyword>
<dbReference type="InterPro" id="IPR035669">
    <property type="entry name" value="SGNH_plant_lipase-like"/>
</dbReference>
<dbReference type="PANTHER" id="PTHR45648">
    <property type="entry name" value="GDSL LIPASE/ACYLHYDROLASE FAMILY PROTEIN (AFU_ORTHOLOGUE AFUA_4G14700)"/>
    <property type="match status" value="1"/>
</dbReference>
<protein>
    <recommendedName>
        <fullName evidence="5">GDSL esterase/lipase</fullName>
    </recommendedName>
</protein>
<evidence type="ECO:0008006" key="5">
    <source>
        <dbReference type="Google" id="ProtNLM"/>
    </source>
</evidence>
<gene>
    <name evidence="4" type="ORF">PAHAL_3G464800</name>
</gene>
<dbReference type="InterPro" id="IPR036514">
    <property type="entry name" value="SGNH_hydro_sf"/>
</dbReference>
<dbReference type="AlphaFoldDB" id="A0A2T8KLN2"/>
<evidence type="ECO:0000313" key="4">
    <source>
        <dbReference type="EMBL" id="PVH63062.1"/>
    </source>
</evidence>
<dbReference type="Pfam" id="PF00657">
    <property type="entry name" value="Lipase_GDSL"/>
    <property type="match status" value="1"/>
</dbReference>
<dbReference type="PANTHER" id="PTHR45648:SF23">
    <property type="entry name" value="GDSL-LIKE LIPASE_ACYLHYDROLASE FAMILY PROTEIN, EXPRESSED"/>
    <property type="match status" value="1"/>
</dbReference>
<name>A0A2T8KLN2_9POAL</name>
<evidence type="ECO:0000256" key="2">
    <source>
        <dbReference type="ARBA" id="ARBA00022801"/>
    </source>
</evidence>
<proteinExistence type="inferred from homology"/>
<comment type="similarity">
    <text evidence="1">Belongs to the 'GDSL' lipolytic enzyme family.</text>
</comment>
<dbReference type="InterPro" id="IPR051058">
    <property type="entry name" value="GDSL_Est/Lipase"/>
</dbReference>